<dbReference type="InterPro" id="IPR001305">
    <property type="entry name" value="HSP_DnaJ_Cys-rich_dom"/>
</dbReference>
<dbReference type="InParanoid" id="D8R624"/>
<proteinExistence type="inferred from homology"/>
<feature type="zinc finger region" description="CR-type" evidence="6">
    <location>
        <begin position="129"/>
        <end position="210"/>
    </location>
</feature>
<dbReference type="GO" id="GO:0005737">
    <property type="term" value="C:cytoplasm"/>
    <property type="evidence" value="ECO:0000318"/>
    <property type="project" value="GO_Central"/>
</dbReference>
<dbReference type="PRINTS" id="PR00625">
    <property type="entry name" value="JDOMAIN"/>
</dbReference>
<dbReference type="AlphaFoldDB" id="D8R624"/>
<dbReference type="InterPro" id="IPR002939">
    <property type="entry name" value="DnaJ_C"/>
</dbReference>
<dbReference type="InterPro" id="IPR036869">
    <property type="entry name" value="J_dom_sf"/>
</dbReference>
<dbReference type="SUPFAM" id="SSF57938">
    <property type="entry name" value="DnaJ/Hsp40 cysteine-rich domain"/>
    <property type="match status" value="1"/>
</dbReference>
<dbReference type="InterPro" id="IPR008971">
    <property type="entry name" value="HSP40/DnaJ_pept-bd"/>
</dbReference>
<evidence type="ECO:0000259" key="8">
    <source>
        <dbReference type="PROSITE" id="PS51188"/>
    </source>
</evidence>
<evidence type="ECO:0000256" key="4">
    <source>
        <dbReference type="ARBA" id="ARBA00022833"/>
    </source>
</evidence>
<dbReference type="InterPro" id="IPR036410">
    <property type="entry name" value="HSP_DnaJ_Cys-rich_dom_sf"/>
</dbReference>
<gene>
    <name evidence="9" type="ORF">SELMODRAFT_12282</name>
</gene>
<reference evidence="9 10" key="1">
    <citation type="journal article" date="2011" name="Science">
        <title>The Selaginella genome identifies genetic changes associated with the evolution of vascular plants.</title>
        <authorList>
            <person name="Banks J.A."/>
            <person name="Nishiyama T."/>
            <person name="Hasebe M."/>
            <person name="Bowman J.L."/>
            <person name="Gribskov M."/>
            <person name="dePamphilis C."/>
            <person name="Albert V.A."/>
            <person name="Aono N."/>
            <person name="Aoyama T."/>
            <person name="Ambrose B.A."/>
            <person name="Ashton N.W."/>
            <person name="Axtell M.J."/>
            <person name="Barker E."/>
            <person name="Barker M.S."/>
            <person name="Bennetzen J.L."/>
            <person name="Bonawitz N.D."/>
            <person name="Chapple C."/>
            <person name="Cheng C."/>
            <person name="Correa L.G."/>
            <person name="Dacre M."/>
            <person name="DeBarry J."/>
            <person name="Dreyer I."/>
            <person name="Elias M."/>
            <person name="Engstrom E.M."/>
            <person name="Estelle M."/>
            <person name="Feng L."/>
            <person name="Finet C."/>
            <person name="Floyd S.K."/>
            <person name="Frommer W.B."/>
            <person name="Fujita T."/>
            <person name="Gramzow L."/>
            <person name="Gutensohn M."/>
            <person name="Harholt J."/>
            <person name="Hattori M."/>
            <person name="Heyl A."/>
            <person name="Hirai T."/>
            <person name="Hiwatashi Y."/>
            <person name="Ishikawa M."/>
            <person name="Iwata M."/>
            <person name="Karol K.G."/>
            <person name="Koehler B."/>
            <person name="Kolukisaoglu U."/>
            <person name="Kubo M."/>
            <person name="Kurata T."/>
            <person name="Lalonde S."/>
            <person name="Li K."/>
            <person name="Li Y."/>
            <person name="Litt A."/>
            <person name="Lyons E."/>
            <person name="Manning G."/>
            <person name="Maruyama T."/>
            <person name="Michael T.P."/>
            <person name="Mikami K."/>
            <person name="Miyazaki S."/>
            <person name="Morinaga S."/>
            <person name="Murata T."/>
            <person name="Mueller-Roeber B."/>
            <person name="Nelson D.R."/>
            <person name="Obara M."/>
            <person name="Oguri Y."/>
            <person name="Olmstead R.G."/>
            <person name="Onodera N."/>
            <person name="Petersen B.L."/>
            <person name="Pils B."/>
            <person name="Prigge M."/>
            <person name="Rensing S.A."/>
            <person name="Riano-Pachon D.M."/>
            <person name="Roberts A.W."/>
            <person name="Sato Y."/>
            <person name="Scheller H.V."/>
            <person name="Schulz B."/>
            <person name="Schulz C."/>
            <person name="Shakirov E.V."/>
            <person name="Shibagaki N."/>
            <person name="Shinohara N."/>
            <person name="Shippen D.E."/>
            <person name="Soerensen I."/>
            <person name="Sotooka R."/>
            <person name="Sugimoto N."/>
            <person name="Sugita M."/>
            <person name="Sumikawa N."/>
            <person name="Tanurdzic M."/>
            <person name="Theissen G."/>
            <person name="Ulvskov P."/>
            <person name="Wakazuki S."/>
            <person name="Weng J.K."/>
            <person name="Willats W.W."/>
            <person name="Wipf D."/>
            <person name="Wolf P.G."/>
            <person name="Yang L."/>
            <person name="Zimmer A.D."/>
            <person name="Zhu Q."/>
            <person name="Mitros T."/>
            <person name="Hellsten U."/>
            <person name="Loque D."/>
            <person name="Otillar R."/>
            <person name="Salamov A."/>
            <person name="Schmutz J."/>
            <person name="Shapiro H."/>
            <person name="Lindquist E."/>
            <person name="Lucas S."/>
            <person name="Rokhsar D."/>
            <person name="Grigoriev I.V."/>
        </authorList>
    </citation>
    <scope>NUCLEOTIDE SEQUENCE [LARGE SCALE GENOMIC DNA]</scope>
</reference>
<keyword evidence="5" id="KW-0143">Chaperone</keyword>
<name>D8R624_SELML</name>
<dbReference type="STRING" id="88036.D8R624"/>
<protein>
    <recommendedName>
        <fullName evidence="11">J domain-containing protein</fullName>
    </recommendedName>
</protein>
<evidence type="ECO:0000256" key="5">
    <source>
        <dbReference type="ARBA" id="ARBA00023186"/>
    </source>
</evidence>
<dbReference type="PROSITE" id="PS50076">
    <property type="entry name" value="DNAJ_2"/>
    <property type="match status" value="1"/>
</dbReference>
<evidence type="ECO:0000256" key="1">
    <source>
        <dbReference type="ARBA" id="ARBA00022723"/>
    </source>
</evidence>
<evidence type="ECO:0000313" key="9">
    <source>
        <dbReference type="EMBL" id="EFJ32244.1"/>
    </source>
</evidence>
<dbReference type="GO" id="GO:0009408">
    <property type="term" value="P:response to heat"/>
    <property type="evidence" value="ECO:0007669"/>
    <property type="project" value="InterPro"/>
</dbReference>
<dbReference type="EMBL" id="GL377572">
    <property type="protein sequence ID" value="EFJ32244.1"/>
    <property type="molecule type" value="Genomic_DNA"/>
</dbReference>
<evidence type="ECO:0000256" key="6">
    <source>
        <dbReference type="PROSITE-ProRule" id="PRU00546"/>
    </source>
</evidence>
<dbReference type="eggNOG" id="KOG0715">
    <property type="taxonomic scope" value="Eukaryota"/>
</dbReference>
<dbReference type="GO" id="GO:0008270">
    <property type="term" value="F:zinc ion binding"/>
    <property type="evidence" value="ECO:0007669"/>
    <property type="project" value="UniProtKB-KW"/>
</dbReference>
<dbReference type="SMART" id="SM00271">
    <property type="entry name" value="DnaJ"/>
    <property type="match status" value="1"/>
</dbReference>
<dbReference type="PANTHER" id="PTHR43096:SF22">
    <property type="entry name" value="MOLECULAR CHAPERONE HSP40_DNAJ FAMILY PROTEIN"/>
    <property type="match status" value="1"/>
</dbReference>
<dbReference type="CDD" id="cd10747">
    <property type="entry name" value="DnaJ_C"/>
    <property type="match status" value="1"/>
</dbReference>
<keyword evidence="2" id="KW-0677">Repeat</keyword>
<dbReference type="GO" id="GO:0005524">
    <property type="term" value="F:ATP binding"/>
    <property type="evidence" value="ECO:0007669"/>
    <property type="project" value="InterPro"/>
</dbReference>
<keyword evidence="1 6" id="KW-0479">Metal-binding</keyword>
<dbReference type="PANTHER" id="PTHR43096">
    <property type="entry name" value="DNAJ HOMOLOG 1, MITOCHONDRIAL-RELATED"/>
    <property type="match status" value="1"/>
</dbReference>
<feature type="non-terminal residue" evidence="9">
    <location>
        <position position="1"/>
    </location>
</feature>
<feature type="non-terminal residue" evidence="9">
    <location>
        <position position="349"/>
    </location>
</feature>
<keyword evidence="3 6" id="KW-0863">Zinc-finger</keyword>
<dbReference type="OMA" id="TARGDHI"/>
<dbReference type="PROSITE" id="PS51188">
    <property type="entry name" value="ZF_CR"/>
    <property type="match status" value="1"/>
</dbReference>
<dbReference type="Pfam" id="PF01556">
    <property type="entry name" value="DnaJ_C"/>
    <property type="match status" value="1"/>
</dbReference>
<dbReference type="InterPro" id="IPR012724">
    <property type="entry name" value="DnaJ"/>
</dbReference>
<dbReference type="OrthoDB" id="10256793at2759"/>
<dbReference type="Gene3D" id="2.60.260.20">
    <property type="entry name" value="Urease metallochaperone UreE, N-terminal domain"/>
    <property type="match status" value="2"/>
</dbReference>
<dbReference type="HAMAP" id="MF_01152">
    <property type="entry name" value="DnaJ"/>
    <property type="match status" value="1"/>
</dbReference>
<dbReference type="CDD" id="cd10719">
    <property type="entry name" value="DnaJ_zf"/>
    <property type="match status" value="1"/>
</dbReference>
<dbReference type="NCBIfam" id="TIGR02349">
    <property type="entry name" value="DnaJ_bact"/>
    <property type="match status" value="1"/>
</dbReference>
<dbReference type="Proteomes" id="UP000001514">
    <property type="component" value="Unassembled WGS sequence"/>
</dbReference>
<evidence type="ECO:0000259" key="7">
    <source>
        <dbReference type="PROSITE" id="PS50076"/>
    </source>
</evidence>
<dbReference type="GO" id="GO:0051082">
    <property type="term" value="F:unfolded protein binding"/>
    <property type="evidence" value="ECO:0000318"/>
    <property type="project" value="GO_Central"/>
</dbReference>
<feature type="domain" description="CR-type" evidence="8">
    <location>
        <begin position="129"/>
        <end position="210"/>
    </location>
</feature>
<dbReference type="GO" id="GO:0031072">
    <property type="term" value="F:heat shock protein binding"/>
    <property type="evidence" value="ECO:0007669"/>
    <property type="project" value="InterPro"/>
</dbReference>
<dbReference type="FunFam" id="2.10.230.10:FF:000002">
    <property type="entry name" value="Molecular chaperone DnaJ"/>
    <property type="match status" value="1"/>
</dbReference>
<evidence type="ECO:0000313" key="10">
    <source>
        <dbReference type="Proteomes" id="UP000001514"/>
    </source>
</evidence>
<dbReference type="SUPFAM" id="SSF46565">
    <property type="entry name" value="Chaperone J-domain"/>
    <property type="match status" value="1"/>
</dbReference>
<dbReference type="GO" id="GO:0042026">
    <property type="term" value="P:protein refolding"/>
    <property type="evidence" value="ECO:0000318"/>
    <property type="project" value="GO_Central"/>
</dbReference>
<evidence type="ECO:0000256" key="2">
    <source>
        <dbReference type="ARBA" id="ARBA00022737"/>
    </source>
</evidence>
<dbReference type="InterPro" id="IPR018253">
    <property type="entry name" value="DnaJ_domain_CS"/>
</dbReference>
<dbReference type="Pfam" id="PF00226">
    <property type="entry name" value="DnaJ"/>
    <property type="match status" value="1"/>
</dbReference>
<dbReference type="KEGG" id="smo:SELMODRAFT_12282"/>
<dbReference type="Gene3D" id="1.10.287.110">
    <property type="entry name" value="DnaJ domain"/>
    <property type="match status" value="1"/>
</dbReference>
<dbReference type="CDD" id="cd06257">
    <property type="entry name" value="DnaJ"/>
    <property type="match status" value="1"/>
</dbReference>
<dbReference type="InterPro" id="IPR001623">
    <property type="entry name" value="DnaJ_domain"/>
</dbReference>
<feature type="domain" description="J" evidence="7">
    <location>
        <begin position="5"/>
        <end position="69"/>
    </location>
</feature>
<evidence type="ECO:0008006" key="11">
    <source>
        <dbReference type="Google" id="ProtNLM"/>
    </source>
</evidence>
<accession>D8R624</accession>
<dbReference type="HOGENOM" id="CLU_017633_0_1_1"/>
<sequence>ATPSDYYQVLGVSRNASKQEIKTSYRKLAREFHPDVNKESNAEEKFKEITAAYEVLSDDEKRAIYDQFGEDGLKGGGPTFTDSPFDIFDSFFGGRSGFGRRRGTDNWSGVQGNDLSYDLSLDFKEAVFGVEKQFDIWHLESCEACSGTGARSKSRKKCRVCGGMGEVMRTQETAFGMFSQVSTCTNCGGEGEVISDHCRKCGGKGGIRAKKTIKLSVPCGVDSGSTLRVAGGGDAGERGGPSGDLYVNLKIRDMPGIRRDGINLYSEISVSYTECILGTTKKVKTLEGFSDLRIPAGTQPGACITLPKIGVPRLRKPSLRGDHIFSVKVLLPTKVSAAEKELVEELARL</sequence>
<dbReference type="Pfam" id="PF00684">
    <property type="entry name" value="DnaJ_CXXCXGXG"/>
    <property type="match status" value="1"/>
</dbReference>
<organism evidence="10">
    <name type="scientific">Selaginella moellendorffii</name>
    <name type="common">Spikemoss</name>
    <dbReference type="NCBI Taxonomy" id="88036"/>
    <lineage>
        <taxon>Eukaryota</taxon>
        <taxon>Viridiplantae</taxon>
        <taxon>Streptophyta</taxon>
        <taxon>Embryophyta</taxon>
        <taxon>Tracheophyta</taxon>
        <taxon>Lycopodiopsida</taxon>
        <taxon>Selaginellales</taxon>
        <taxon>Selaginellaceae</taxon>
        <taxon>Selaginella</taxon>
    </lineage>
</organism>
<dbReference type="NCBIfam" id="NF008035">
    <property type="entry name" value="PRK10767.1"/>
    <property type="match status" value="1"/>
</dbReference>
<keyword evidence="4 6" id="KW-0862">Zinc</keyword>
<dbReference type="PROSITE" id="PS00636">
    <property type="entry name" value="DNAJ_1"/>
    <property type="match status" value="1"/>
</dbReference>
<dbReference type="Gene3D" id="2.10.230.10">
    <property type="entry name" value="Heat shock protein DnaJ, cysteine-rich domain"/>
    <property type="match status" value="1"/>
</dbReference>
<dbReference type="Gramene" id="EFJ32244">
    <property type="protein sequence ID" value="EFJ32244"/>
    <property type="gene ID" value="SELMODRAFT_12282"/>
</dbReference>
<keyword evidence="10" id="KW-1185">Reference proteome</keyword>
<dbReference type="SUPFAM" id="SSF49493">
    <property type="entry name" value="HSP40/DnaJ peptide-binding domain"/>
    <property type="match status" value="2"/>
</dbReference>
<evidence type="ECO:0000256" key="3">
    <source>
        <dbReference type="ARBA" id="ARBA00022771"/>
    </source>
</evidence>